<accession>F2TWN8</accession>
<feature type="region of interest" description="Disordered" evidence="4">
    <location>
        <begin position="1139"/>
        <end position="1246"/>
    </location>
</feature>
<dbReference type="InParanoid" id="F2TWN8"/>
<evidence type="ECO:0000259" key="5">
    <source>
        <dbReference type="PROSITE" id="PS50892"/>
    </source>
</evidence>
<dbReference type="STRING" id="946362.F2TWN8"/>
<feature type="coiled-coil region" evidence="3">
    <location>
        <begin position="619"/>
        <end position="735"/>
    </location>
</feature>
<dbReference type="InterPro" id="IPR045848">
    <property type="entry name" value="R-SNARE_YKT6"/>
</dbReference>
<dbReference type="SUPFAM" id="SSF58038">
    <property type="entry name" value="SNARE fusion complex"/>
    <property type="match status" value="1"/>
</dbReference>
<dbReference type="InterPro" id="IPR044302">
    <property type="entry name" value="Costars"/>
</dbReference>
<name>F2TWN8_SALR5</name>
<dbReference type="InterPro" id="IPR027817">
    <property type="entry name" value="Costars_dom"/>
</dbReference>
<feature type="region of interest" description="Disordered" evidence="4">
    <location>
        <begin position="552"/>
        <end position="579"/>
    </location>
</feature>
<dbReference type="RefSeq" id="XP_004999053.1">
    <property type="nucleotide sequence ID" value="XM_004998996.1"/>
</dbReference>
<feature type="compositionally biased region" description="Acidic residues" evidence="4">
    <location>
        <begin position="42"/>
        <end position="61"/>
    </location>
</feature>
<feature type="region of interest" description="Disordered" evidence="4">
    <location>
        <begin position="301"/>
        <end position="324"/>
    </location>
</feature>
<dbReference type="GO" id="GO:0032970">
    <property type="term" value="P:regulation of actin filament-based process"/>
    <property type="evidence" value="ECO:0007669"/>
    <property type="project" value="TreeGrafter"/>
</dbReference>
<proteinExistence type="inferred from homology"/>
<feature type="compositionally biased region" description="Acidic residues" evidence="4">
    <location>
        <begin position="552"/>
        <end position="571"/>
    </location>
</feature>
<dbReference type="InterPro" id="IPR038095">
    <property type="entry name" value="Costars_sf"/>
</dbReference>
<feature type="compositionally biased region" description="Low complexity" evidence="4">
    <location>
        <begin position="1"/>
        <end position="13"/>
    </location>
</feature>
<feature type="compositionally biased region" description="Low complexity" evidence="4">
    <location>
        <begin position="931"/>
        <end position="955"/>
    </location>
</feature>
<evidence type="ECO:0000313" key="6">
    <source>
        <dbReference type="EMBL" id="EGD72484.1"/>
    </source>
</evidence>
<evidence type="ECO:0000256" key="2">
    <source>
        <dbReference type="PROSITE-ProRule" id="PRU00290"/>
    </source>
</evidence>
<protein>
    <recommendedName>
        <fullName evidence="5">V-SNARE coiled-coil homology domain-containing protein</fullName>
    </recommendedName>
</protein>
<feature type="compositionally biased region" description="Low complexity" evidence="4">
    <location>
        <begin position="773"/>
        <end position="787"/>
    </location>
</feature>
<dbReference type="OMA" id="WIDKEIR"/>
<dbReference type="Proteomes" id="UP000007799">
    <property type="component" value="Unassembled WGS sequence"/>
</dbReference>
<dbReference type="Pfam" id="PF00957">
    <property type="entry name" value="Synaptobrevin"/>
    <property type="match status" value="1"/>
</dbReference>
<feature type="compositionally biased region" description="Low complexity" evidence="4">
    <location>
        <begin position="246"/>
        <end position="257"/>
    </location>
</feature>
<feature type="region of interest" description="Disordered" evidence="4">
    <location>
        <begin position="232"/>
        <end position="277"/>
    </location>
</feature>
<dbReference type="Gene3D" id="1.20.5.110">
    <property type="match status" value="1"/>
</dbReference>
<dbReference type="SMART" id="SM01283">
    <property type="entry name" value="Costars"/>
    <property type="match status" value="4"/>
</dbReference>
<feature type="region of interest" description="Disordered" evidence="4">
    <location>
        <begin position="343"/>
        <end position="364"/>
    </location>
</feature>
<gene>
    <name evidence="6" type="ORF">PTSG_00510</name>
</gene>
<dbReference type="GeneID" id="16067669"/>
<evidence type="ECO:0000256" key="1">
    <source>
        <dbReference type="ARBA" id="ARBA00006126"/>
    </source>
</evidence>
<feature type="compositionally biased region" description="Polar residues" evidence="4">
    <location>
        <begin position="788"/>
        <end position="801"/>
    </location>
</feature>
<feature type="region of interest" description="Disordered" evidence="4">
    <location>
        <begin position="1"/>
        <end position="93"/>
    </location>
</feature>
<feature type="compositionally biased region" description="Low complexity" evidence="4">
    <location>
        <begin position="1151"/>
        <end position="1176"/>
    </location>
</feature>
<feature type="compositionally biased region" description="Low complexity" evidence="4">
    <location>
        <begin position="1274"/>
        <end position="1284"/>
    </location>
</feature>
<feature type="domain" description="V-SNARE coiled-coil homology" evidence="5">
    <location>
        <begin position="1535"/>
        <end position="1595"/>
    </location>
</feature>
<dbReference type="KEGG" id="sre:PTSG_00510"/>
<evidence type="ECO:0000256" key="3">
    <source>
        <dbReference type="SAM" id="Coils"/>
    </source>
</evidence>
<dbReference type="Gene3D" id="1.10.10.1540">
    <property type="entry name" value="Costar domain"/>
    <property type="match status" value="4"/>
</dbReference>
<dbReference type="eggNOG" id="KOG0861">
    <property type="taxonomic scope" value="Eukaryota"/>
</dbReference>
<dbReference type="PANTHER" id="PTHR46334">
    <property type="entry name" value="COSTARS FAMILY PROTEIN ABRACL"/>
    <property type="match status" value="1"/>
</dbReference>
<feature type="compositionally biased region" description="Low complexity" evidence="4">
    <location>
        <begin position="814"/>
        <end position="862"/>
    </location>
</feature>
<feature type="compositionally biased region" description="Low complexity" evidence="4">
    <location>
        <begin position="266"/>
        <end position="277"/>
    </location>
</feature>
<feature type="region of interest" description="Disordered" evidence="4">
    <location>
        <begin position="931"/>
        <end position="973"/>
    </location>
</feature>
<dbReference type="PANTHER" id="PTHR46334:SF1">
    <property type="entry name" value="COSTARS FAMILY PROTEIN ABRACL"/>
    <property type="match status" value="1"/>
</dbReference>
<dbReference type="OrthoDB" id="27923at2759"/>
<reference evidence="6" key="1">
    <citation type="submission" date="2009-08" db="EMBL/GenBank/DDBJ databases">
        <title>Annotation of Salpingoeca rosetta.</title>
        <authorList>
            <consortium name="The Broad Institute Genome Sequencing Platform"/>
            <person name="Russ C."/>
            <person name="Cuomo C."/>
            <person name="Burger G."/>
            <person name="Gray M.W."/>
            <person name="Holland P.W.H."/>
            <person name="King N."/>
            <person name="Lang F.B.F."/>
            <person name="Roger A.J."/>
            <person name="Ruiz-Trillo I."/>
            <person name="Young S.K."/>
            <person name="Zeng Q."/>
            <person name="Gargeya S."/>
            <person name="Alvarado L."/>
            <person name="Berlin A."/>
            <person name="Chapman S.B."/>
            <person name="Chen Z."/>
            <person name="Freedman E."/>
            <person name="Gellesch M."/>
            <person name="Goldberg J."/>
            <person name="Griggs A."/>
            <person name="Gujja S."/>
            <person name="Heilman E."/>
            <person name="Heiman D."/>
            <person name="Howarth C."/>
            <person name="Mehta T."/>
            <person name="Neiman D."/>
            <person name="Pearson M."/>
            <person name="Roberts A."/>
            <person name="Saif S."/>
            <person name="Shea T."/>
            <person name="Shenoy N."/>
            <person name="Sisk P."/>
            <person name="Stolte C."/>
            <person name="Sykes S."/>
            <person name="White J."/>
            <person name="Yandava C."/>
            <person name="Haas B."/>
            <person name="Nusbaum C."/>
            <person name="Birren B."/>
        </authorList>
    </citation>
    <scope>NUCLEOTIDE SEQUENCE [LARGE SCALE GENOMIC DNA]</scope>
    <source>
        <strain evidence="6">ATCC 50818</strain>
    </source>
</reference>
<dbReference type="InterPro" id="IPR042855">
    <property type="entry name" value="V_SNARE_CC"/>
</dbReference>
<feature type="compositionally biased region" description="Polar residues" evidence="4">
    <location>
        <begin position="1204"/>
        <end position="1224"/>
    </location>
</feature>
<dbReference type="PROSITE" id="PS50892">
    <property type="entry name" value="V_SNARE"/>
    <property type="match status" value="1"/>
</dbReference>
<evidence type="ECO:0000313" key="7">
    <source>
        <dbReference type="Proteomes" id="UP000007799"/>
    </source>
</evidence>
<comment type="similarity">
    <text evidence="1">Belongs to the costars family.</text>
</comment>
<keyword evidence="2 3" id="KW-0175">Coiled coil</keyword>
<feature type="compositionally biased region" description="Acidic residues" evidence="4">
    <location>
        <begin position="16"/>
        <end position="32"/>
    </location>
</feature>
<dbReference type="CDD" id="cd15867">
    <property type="entry name" value="R-SNARE_YKT6"/>
    <property type="match status" value="1"/>
</dbReference>
<keyword evidence="7" id="KW-1185">Reference proteome</keyword>
<feature type="compositionally biased region" description="Low complexity" evidence="4">
    <location>
        <begin position="301"/>
        <end position="312"/>
    </location>
</feature>
<dbReference type="EMBL" id="GL832955">
    <property type="protein sequence ID" value="EGD72484.1"/>
    <property type="molecule type" value="Genomic_DNA"/>
</dbReference>
<dbReference type="eggNOG" id="KOG3376">
    <property type="taxonomic scope" value="Eukaryota"/>
</dbReference>
<dbReference type="Pfam" id="PF14705">
    <property type="entry name" value="Costars"/>
    <property type="match status" value="4"/>
</dbReference>
<feature type="region of interest" description="Disordered" evidence="4">
    <location>
        <begin position="1439"/>
        <end position="1476"/>
    </location>
</feature>
<organism evidence="7">
    <name type="scientific">Salpingoeca rosetta (strain ATCC 50818 / BSB-021)</name>
    <dbReference type="NCBI Taxonomy" id="946362"/>
    <lineage>
        <taxon>Eukaryota</taxon>
        <taxon>Choanoflagellata</taxon>
        <taxon>Craspedida</taxon>
        <taxon>Salpingoecidae</taxon>
        <taxon>Salpingoeca</taxon>
    </lineage>
</organism>
<evidence type="ECO:0000256" key="4">
    <source>
        <dbReference type="SAM" id="MobiDB-lite"/>
    </source>
</evidence>
<feature type="region of interest" description="Disordered" evidence="4">
    <location>
        <begin position="773"/>
        <end position="874"/>
    </location>
</feature>
<sequence>MADDTTTTTTSRSSESEWETDEEEGELQDAVDDVLVSLVAINEDDDDDEEEDDDEDDDEDAGPGAKQGQAGLTTPPRQKIHAPQAPVTPQDRAAKIREDAPVLGRKLSASVEAGELSAQRAVGATRWMDVGIRKLLKIIFREGTIDGEGHSHISFGRLRRKASRVFWGQALVGHLKAAKVKGAVDFAGDRLIQGASDSVDIIGIREDIDDSSPDTYTFGLVRACSFRKSSKGSTRRASKTRLANVTSATSSASSTAAHGDSGGVPLRQTRSSLSTARATALRARKLSNTRGSRLVNAVSTSLGTTGRSGTFSRELLQAGDPTDEETDAIEDVLASLATVIHTEANDDDDDNDTDAGNGNSDDAAGRAVHTFDVLAHTRKPTHAHLFQRKLSVSIRRGELNPNRALQAAAYVDKQLRRLAMCIQESGAPDVNKRTWKIQLKRLADETSGMFGEEQLLGLLHTARDRGIVALPAVELQRPDHDSLSITLLVNDVDDADEDTYTYDHIRMSSVRQRNDSPPTAAAVSLQPLTEEHAHEAGEKRDLLARLDLLDAEAPDDQDDDDDDQDDDDDGDGNGSSLFEGKRFIASGVPLDFDLPDESEQVAALMQDVESLQFSLRLAESSLASTKAALEQQLAAARKETAAAKDECKRLGEELARARKEHAAVLDRIAHQQDKQAEKHAASLTRAKDTTTAAQQKVDTLEQQLVAEQRARHRVETEMEEMRAKHDKERQALKDELSASLRATIRAEVEAQVMAEHAAARAATKAAAAATAAPTTSMTASSAHPATPQQQQRGATVTTNRVVTPAPMNTPSPPTTAEEATTTATAGGHSNSSNPARRAASPVAMTTAKPAAPATPRATAGSALSPAQTSAQKRIAEAKAKAQAVKVKAHRQLTARDVQADEEAVIDVLASMTAINRRDTMKQKAAMQQAARNAAAKTKAAKNSNPTSAPTITTTSADDDTQPKNEAGTTTIVDQSFSIPDTAPVLQRKLSVSVRRGELNPRRALAATRFVDDQIRKLIQNIKSHGQTDKAGKPTITFGKLFETSNNLENLSGTLRTAKKQQIVSYGAEMLLKGLHDGVTITLLRDGLQDSNLDTYTYQQVREASTRRKLTATLKSSIRRSTMNRSNSINLKQLAASARAKRDARIADKQPGNSSGNSGISTNATSSTSSNPNSSAATDAGGRSWQRRGASSSTLLHRGRVLPKQTGSGSRSEPGSAAGSRSQLNPPDPAASDNSNSGGSGEKSDGDEDAVVDVLASMAGLYHKEQVRLSRRGKAPAPAKPASGPDVPDDARINRRRLSTSVRKGELSEKRAQQAARWIDKEIRKLIAAIEKYGKPNGAPDQLEVSFGQLFQETQNEFEALTGTLRTAKKHKVVAFEAETLFQGAHDHVVITLLKHEIPDSTIDTYTYRQVRQCSDRRRLGKAFGSSSLQTIYSALLAFLPGPPSSHHHHHQQQQQQHQQQHHQRQQHQQQQQQPSNPARVVYAIGLYNSQTSKPSLLAMAKDLSSFGFFQRSSDTPFPELKDTLARYQDPEQADNIMKVQKELDETKVILHKVMESVLKRDEKLDDLVAKSDQLSASAKMFYKQARKTNSCCNVT</sequence>
<feature type="region of interest" description="Disordered" evidence="4">
    <location>
        <begin position="1265"/>
        <end position="1290"/>
    </location>
</feature>